<proteinExistence type="predicted"/>
<gene>
    <name evidence="2" type="ORF">CA615_03350</name>
</gene>
<organism evidence="2 3">
    <name type="scientific">Methanosphaera stadtmanae</name>
    <dbReference type="NCBI Taxonomy" id="2317"/>
    <lineage>
        <taxon>Archaea</taxon>
        <taxon>Methanobacteriati</taxon>
        <taxon>Methanobacteriota</taxon>
        <taxon>Methanomada group</taxon>
        <taxon>Methanobacteria</taxon>
        <taxon>Methanobacteriales</taxon>
        <taxon>Methanobacteriaceae</taxon>
        <taxon>Methanosphaera</taxon>
    </lineage>
</organism>
<sequence length="125" mass="13756">MRSGMKTILAVVIAVILCCVAFGGYIVYDNMQKQNQELNKSLQDVQKQLNETQNNSSTNTTTKATSTTKKATPTAKSASNKVTYEEAGVDKNIGYIKTCKYKGCGARYDSRLSYCPSCGQRNIYV</sequence>
<protein>
    <submittedName>
        <fullName evidence="2">Uncharacterized protein</fullName>
    </submittedName>
</protein>
<dbReference type="AlphaFoldDB" id="A0A328Q139"/>
<evidence type="ECO:0000256" key="1">
    <source>
        <dbReference type="SAM" id="MobiDB-lite"/>
    </source>
</evidence>
<dbReference type="Proteomes" id="UP000248557">
    <property type="component" value="Unassembled WGS sequence"/>
</dbReference>
<name>A0A328Q139_9EURY</name>
<evidence type="ECO:0000313" key="2">
    <source>
        <dbReference type="EMBL" id="RAP03223.1"/>
    </source>
</evidence>
<dbReference type="EMBL" id="NGJK01000032">
    <property type="protein sequence ID" value="RAP03223.1"/>
    <property type="molecule type" value="Genomic_DNA"/>
</dbReference>
<reference evidence="2 3" key="1">
    <citation type="submission" date="2017-05" db="EMBL/GenBank/DDBJ databases">
        <title>Host range expansion of the Methanosphaera genus to humans and monogastric animals involves recent and extensive reduction in genome content.</title>
        <authorList>
            <person name="Hoedt E.C."/>
            <person name="Volmer J.G."/>
            <person name="Parks D.H."/>
            <person name="Rosewarne C.P."/>
            <person name="Denman S.E."/>
            <person name="Mcsweeney C.S."/>
            <person name="O Cuiv P."/>
            <person name="Hugenholtz P."/>
            <person name="Tyson G.W."/>
            <person name="Morrison M."/>
        </authorList>
    </citation>
    <scope>NUCLEOTIDE SEQUENCE [LARGE SCALE GENOMIC DNA]</scope>
    <source>
        <strain evidence="2 3">PA5</strain>
    </source>
</reference>
<accession>A0A328Q139</accession>
<dbReference type="GeneID" id="3855839"/>
<evidence type="ECO:0000313" key="3">
    <source>
        <dbReference type="Proteomes" id="UP000248557"/>
    </source>
</evidence>
<comment type="caution">
    <text evidence="2">The sequence shown here is derived from an EMBL/GenBank/DDBJ whole genome shotgun (WGS) entry which is preliminary data.</text>
</comment>
<feature type="region of interest" description="Disordered" evidence="1">
    <location>
        <begin position="47"/>
        <end position="77"/>
    </location>
</feature>
<feature type="compositionally biased region" description="Low complexity" evidence="1">
    <location>
        <begin position="54"/>
        <end position="77"/>
    </location>
</feature>
<dbReference type="RefSeq" id="WP_048059719.1">
    <property type="nucleotide sequence ID" value="NZ_CATZNA010000022.1"/>
</dbReference>